<dbReference type="Proteomes" id="UP001519363">
    <property type="component" value="Unassembled WGS sequence"/>
</dbReference>
<keyword evidence="1" id="KW-0805">Transcription regulation</keyword>
<feature type="domain" description="HTH araC/xylS-type" evidence="4">
    <location>
        <begin position="211"/>
        <end position="309"/>
    </location>
</feature>
<dbReference type="PROSITE" id="PS01124">
    <property type="entry name" value="HTH_ARAC_FAMILY_2"/>
    <property type="match status" value="1"/>
</dbReference>
<dbReference type="PANTHER" id="PTHR46796:SF13">
    <property type="entry name" value="HTH-TYPE TRANSCRIPTIONAL ACTIVATOR RHAS"/>
    <property type="match status" value="1"/>
</dbReference>
<evidence type="ECO:0000313" key="5">
    <source>
        <dbReference type="EMBL" id="MBP2473485.1"/>
    </source>
</evidence>
<evidence type="ECO:0000256" key="2">
    <source>
        <dbReference type="ARBA" id="ARBA00023125"/>
    </source>
</evidence>
<dbReference type="InterPro" id="IPR032783">
    <property type="entry name" value="AraC_lig"/>
</dbReference>
<dbReference type="PANTHER" id="PTHR46796">
    <property type="entry name" value="HTH-TYPE TRANSCRIPTIONAL ACTIVATOR RHAS-RELATED"/>
    <property type="match status" value="1"/>
</dbReference>
<dbReference type="SMART" id="SM00342">
    <property type="entry name" value="HTH_ARAC"/>
    <property type="match status" value="1"/>
</dbReference>
<keyword evidence="3" id="KW-0804">Transcription</keyword>
<dbReference type="SUPFAM" id="SSF46689">
    <property type="entry name" value="Homeodomain-like"/>
    <property type="match status" value="2"/>
</dbReference>
<comment type="caution">
    <text evidence="5">The sequence shown here is derived from an EMBL/GenBank/DDBJ whole genome shotgun (WGS) entry which is preliminary data.</text>
</comment>
<keyword evidence="2" id="KW-0238">DNA-binding</keyword>
<dbReference type="Pfam" id="PF12833">
    <property type="entry name" value="HTH_18"/>
    <property type="match status" value="1"/>
</dbReference>
<dbReference type="InterPro" id="IPR009057">
    <property type="entry name" value="Homeodomain-like_sf"/>
</dbReference>
<dbReference type="Gene3D" id="1.10.10.60">
    <property type="entry name" value="Homeodomain-like"/>
    <property type="match status" value="2"/>
</dbReference>
<dbReference type="InterPro" id="IPR018060">
    <property type="entry name" value="HTH_AraC"/>
</dbReference>
<reference evidence="5 6" key="1">
    <citation type="submission" date="2021-03" db="EMBL/GenBank/DDBJ databases">
        <title>Sequencing the genomes of 1000 actinobacteria strains.</title>
        <authorList>
            <person name="Klenk H.-P."/>
        </authorList>
    </citation>
    <scope>NUCLEOTIDE SEQUENCE [LARGE SCALE GENOMIC DNA]</scope>
    <source>
        <strain evidence="5 6">DSM 44580</strain>
    </source>
</reference>
<gene>
    <name evidence="5" type="ORF">JOF53_002357</name>
</gene>
<dbReference type="Pfam" id="PF12852">
    <property type="entry name" value="Cupin_6"/>
    <property type="match status" value="1"/>
</dbReference>
<organism evidence="5 6">
    <name type="scientific">Crossiella equi</name>
    <dbReference type="NCBI Taxonomy" id="130796"/>
    <lineage>
        <taxon>Bacteria</taxon>
        <taxon>Bacillati</taxon>
        <taxon>Actinomycetota</taxon>
        <taxon>Actinomycetes</taxon>
        <taxon>Pseudonocardiales</taxon>
        <taxon>Pseudonocardiaceae</taxon>
        <taxon>Crossiella</taxon>
    </lineage>
</organism>
<name>A0ABS5ACQ9_9PSEU</name>
<dbReference type="InterPro" id="IPR050204">
    <property type="entry name" value="AraC_XylS_family_regulators"/>
</dbReference>
<dbReference type="RefSeq" id="WP_086781263.1">
    <property type="nucleotide sequence ID" value="NZ_JAGIOO010000001.1"/>
</dbReference>
<evidence type="ECO:0000313" key="6">
    <source>
        <dbReference type="Proteomes" id="UP001519363"/>
    </source>
</evidence>
<accession>A0ABS5ACQ9</accession>
<evidence type="ECO:0000256" key="3">
    <source>
        <dbReference type="ARBA" id="ARBA00023163"/>
    </source>
</evidence>
<keyword evidence="6" id="KW-1185">Reference proteome</keyword>
<dbReference type="EMBL" id="JAGIOO010000001">
    <property type="protein sequence ID" value="MBP2473485.1"/>
    <property type="molecule type" value="Genomic_DNA"/>
</dbReference>
<sequence>MDAMADLLQGVRARSALFSRSIMSPPWGLEFRNPARLTLVTMARGEAWLVPEYGEPRFLRPGDVALVRGPQVYRLADRPDTPPGVYVLSAEECVDGDGNDVCDRLFLGARTFGEHLDGSAALITGSYLVDGDITERLLSVLPPVLVVPDDRGPCDLLRLLEEEIDGVAPGQQLVLDRLLDLLLVLTFRCWFAMPEANPPAWYRALGDPVVGPALRALHAEPARPWTVAALAEESGVSRAALARRFSSEVGVPPLAYLTEWRMALAADLLHNPDETIGRVAKRVGYSDGFAFSSAFKRVRGVSPSEHRAAV</sequence>
<proteinExistence type="predicted"/>
<evidence type="ECO:0000259" key="4">
    <source>
        <dbReference type="PROSITE" id="PS01124"/>
    </source>
</evidence>
<protein>
    <submittedName>
        <fullName evidence="5">AraC-like DNA-binding protein</fullName>
    </submittedName>
</protein>
<evidence type="ECO:0000256" key="1">
    <source>
        <dbReference type="ARBA" id="ARBA00023015"/>
    </source>
</evidence>